<evidence type="ECO:0008006" key="7">
    <source>
        <dbReference type="Google" id="ProtNLM"/>
    </source>
</evidence>
<dbReference type="Pfam" id="PF04775">
    <property type="entry name" value="Bile_Hydr_Trans"/>
    <property type="match status" value="1"/>
</dbReference>
<dbReference type="Gene3D" id="2.60.40.2240">
    <property type="entry name" value="Acyl-CoA thioester hydrolase/BAAT N-terminal domain"/>
    <property type="match status" value="1"/>
</dbReference>
<evidence type="ECO:0000256" key="1">
    <source>
        <dbReference type="ARBA" id="ARBA00006538"/>
    </source>
</evidence>
<dbReference type="Proteomes" id="UP000261660">
    <property type="component" value="Unplaced"/>
</dbReference>
<accession>A0A3Q3EBK6</accession>
<dbReference type="GeneTree" id="ENSGT01010000222336"/>
<dbReference type="InterPro" id="IPR042490">
    <property type="entry name" value="Thio_Ohase/BAAT_N"/>
</dbReference>
<dbReference type="InterPro" id="IPR029058">
    <property type="entry name" value="AB_hydrolase_fold"/>
</dbReference>
<keyword evidence="6" id="KW-1185">Reference proteome</keyword>
<dbReference type="Pfam" id="PF08840">
    <property type="entry name" value="BAAT_C"/>
    <property type="match status" value="1"/>
</dbReference>
<evidence type="ECO:0000313" key="5">
    <source>
        <dbReference type="Ensembl" id="ENSLBEP00000004498.1"/>
    </source>
</evidence>
<reference evidence="5" key="1">
    <citation type="submission" date="2025-08" db="UniProtKB">
        <authorList>
            <consortium name="Ensembl"/>
        </authorList>
    </citation>
    <scope>IDENTIFICATION</scope>
</reference>
<feature type="active site" description="Charge relay system" evidence="2">
    <location>
        <position position="344"/>
    </location>
</feature>
<organism evidence="5 6">
    <name type="scientific">Labrus bergylta</name>
    <name type="common">ballan wrasse</name>
    <dbReference type="NCBI Taxonomy" id="56723"/>
    <lineage>
        <taxon>Eukaryota</taxon>
        <taxon>Metazoa</taxon>
        <taxon>Chordata</taxon>
        <taxon>Craniata</taxon>
        <taxon>Vertebrata</taxon>
        <taxon>Euteleostomi</taxon>
        <taxon>Actinopterygii</taxon>
        <taxon>Neopterygii</taxon>
        <taxon>Teleostei</taxon>
        <taxon>Neoteleostei</taxon>
        <taxon>Acanthomorphata</taxon>
        <taxon>Eupercaria</taxon>
        <taxon>Labriformes</taxon>
        <taxon>Labridae</taxon>
        <taxon>Labrus</taxon>
    </lineage>
</organism>
<dbReference type="GO" id="GO:0047617">
    <property type="term" value="F:fatty acyl-CoA hydrolase activity"/>
    <property type="evidence" value="ECO:0007669"/>
    <property type="project" value="TreeGrafter"/>
</dbReference>
<proteinExistence type="inferred from homology"/>
<protein>
    <recommendedName>
        <fullName evidence="7">Acyl-CoA thioesterase 19</fullName>
    </recommendedName>
</protein>
<dbReference type="AlphaFoldDB" id="A0A3Q3EBK6"/>
<dbReference type="GO" id="GO:0006637">
    <property type="term" value="P:acyl-CoA metabolic process"/>
    <property type="evidence" value="ECO:0007669"/>
    <property type="project" value="InterPro"/>
</dbReference>
<feature type="active site" description="Charge relay system" evidence="2">
    <location>
        <position position="379"/>
    </location>
</feature>
<sequence>MIISGVHSIRMQKNPCCVKLSVQPSRGLVDEKFSILVQNTPPGFQVTVHALHHSEDGHDWEAFAHYTANNTGTVNVSEDPSLGGTYSGVEQMGLLWSLRPVPGNKPWLRMRKMNVQTPMEVTISVYQGHQTEGFTDQAPLAGVVVERWYMAPGVRRVPITEEGLTATLFLPSGPGPFPALIDLWGGGGQLVESRASLLASHGIAALALDYLTPKITVETGKMVENEYFEKAYKVLEQHPQVLGSRIAMLGISFGAVMTFKFAVYSEVIKLSCAVSVSGSHVQPIDGSVKQIFDYLIKNAGNTRINEENQTIWRDLLLPIPTDPAFKVDVGRLKCPLMLVVGEDDQNFPAPESAKDIKEMMERAGNSHLLTVLSYPNAGHLIEPPYTPHVRATNFVTVGSRQKVVALWGGEMVAHSRAQEDAWRKLLVFLRENLYGTNLGATSLSHLQRKGISWDPMPNGLVRDGLHLFYRTEVNS</sequence>
<dbReference type="InterPro" id="IPR014940">
    <property type="entry name" value="BAAT_C"/>
</dbReference>
<feature type="domain" description="Acyl-CoA thioester hydrolase/bile acid-CoA amino acid N-acetyltransferase" evidence="3">
    <location>
        <begin position="30"/>
        <end position="161"/>
    </location>
</feature>
<dbReference type="PANTHER" id="PTHR10824">
    <property type="entry name" value="ACYL-COENZYME A THIOESTERASE-RELATED"/>
    <property type="match status" value="1"/>
</dbReference>
<dbReference type="InterPro" id="IPR006862">
    <property type="entry name" value="Thio_Ohase/aa_AcTrfase"/>
</dbReference>
<evidence type="ECO:0000259" key="3">
    <source>
        <dbReference type="Pfam" id="PF04775"/>
    </source>
</evidence>
<evidence type="ECO:0000256" key="2">
    <source>
        <dbReference type="PIRSR" id="PIRSR016521-1"/>
    </source>
</evidence>
<dbReference type="PANTHER" id="PTHR10824:SF36">
    <property type="entry name" value="ACYL-COA THIOESTERASE 17-RELATED"/>
    <property type="match status" value="1"/>
</dbReference>
<name>A0A3Q3EBK6_9LABR</name>
<reference evidence="5" key="2">
    <citation type="submission" date="2025-09" db="UniProtKB">
        <authorList>
            <consortium name="Ensembl"/>
        </authorList>
    </citation>
    <scope>IDENTIFICATION</scope>
</reference>
<feature type="active site" description="Charge relay system" evidence="2">
    <location>
        <position position="252"/>
    </location>
</feature>
<dbReference type="Gene3D" id="3.40.50.1820">
    <property type="entry name" value="alpha/beta hydrolase"/>
    <property type="match status" value="1"/>
</dbReference>
<evidence type="ECO:0000259" key="4">
    <source>
        <dbReference type="Pfam" id="PF08840"/>
    </source>
</evidence>
<dbReference type="Ensembl" id="ENSLBET00000004740.1">
    <property type="protein sequence ID" value="ENSLBEP00000004498.1"/>
    <property type="gene ID" value="ENSLBEG00000003441.1"/>
</dbReference>
<dbReference type="InterPro" id="IPR016662">
    <property type="entry name" value="Acyl-CoA_thioEstase_long-chain"/>
</dbReference>
<evidence type="ECO:0000313" key="6">
    <source>
        <dbReference type="Proteomes" id="UP000261660"/>
    </source>
</evidence>
<dbReference type="PIRSF" id="PIRSF016521">
    <property type="entry name" value="Acyl-CoA_hydro"/>
    <property type="match status" value="1"/>
</dbReference>
<dbReference type="FunFam" id="2.60.40.2240:FF:000002">
    <property type="entry name" value="Acyl-CoA thioesterase 18"/>
    <property type="match status" value="1"/>
</dbReference>
<dbReference type="FunFam" id="3.40.50.1820:FF:000024">
    <property type="entry name" value="acyl-coenzyme A thioesterase 4"/>
    <property type="match status" value="1"/>
</dbReference>
<dbReference type="SUPFAM" id="SSF53474">
    <property type="entry name" value="alpha/beta-Hydrolases"/>
    <property type="match status" value="1"/>
</dbReference>
<feature type="domain" description="BAAT/Acyl-CoA thioester hydrolase C-terminal" evidence="4">
    <location>
        <begin position="224"/>
        <end position="434"/>
    </location>
</feature>
<comment type="similarity">
    <text evidence="1">Belongs to the C/M/P thioester hydrolase family.</text>
</comment>
<dbReference type="GO" id="GO:0006631">
    <property type="term" value="P:fatty acid metabolic process"/>
    <property type="evidence" value="ECO:0007669"/>
    <property type="project" value="TreeGrafter"/>
</dbReference>
<dbReference type="InParanoid" id="A0A3Q3EBK6"/>